<dbReference type="AlphaFoldDB" id="A0AAN8XPQ0"/>
<reference evidence="1 2" key="1">
    <citation type="submission" date="2023-11" db="EMBL/GenBank/DDBJ databases">
        <title>Halocaridina rubra genome assembly.</title>
        <authorList>
            <person name="Smith C."/>
        </authorList>
    </citation>
    <scope>NUCLEOTIDE SEQUENCE [LARGE SCALE GENOMIC DNA]</scope>
    <source>
        <strain evidence="1">EP-1</strain>
        <tissue evidence="1">Whole</tissue>
    </source>
</reference>
<keyword evidence="2" id="KW-1185">Reference proteome</keyword>
<evidence type="ECO:0000313" key="1">
    <source>
        <dbReference type="EMBL" id="KAK7085443.1"/>
    </source>
</evidence>
<comment type="caution">
    <text evidence="1">The sequence shown here is derived from an EMBL/GenBank/DDBJ whole genome shotgun (WGS) entry which is preliminary data.</text>
</comment>
<sequence>MKVDKKSSSSEIFPSEFGSIICINFLQDSDWFWLRALRPNDPEFDSPTRLVLRDSLYQNYKMRRKEEKYNPLSGRLAVSFILKSNYYAI</sequence>
<dbReference type="EMBL" id="JAXCGZ010000948">
    <property type="protein sequence ID" value="KAK7085443.1"/>
    <property type="molecule type" value="Genomic_DNA"/>
</dbReference>
<name>A0AAN8XPQ0_HALRR</name>
<protein>
    <submittedName>
        <fullName evidence="1">Uncharacterized protein</fullName>
    </submittedName>
</protein>
<gene>
    <name evidence="1" type="ORF">SK128_023312</name>
</gene>
<organism evidence="1 2">
    <name type="scientific">Halocaridina rubra</name>
    <name type="common">Hawaiian red shrimp</name>
    <dbReference type="NCBI Taxonomy" id="373956"/>
    <lineage>
        <taxon>Eukaryota</taxon>
        <taxon>Metazoa</taxon>
        <taxon>Ecdysozoa</taxon>
        <taxon>Arthropoda</taxon>
        <taxon>Crustacea</taxon>
        <taxon>Multicrustacea</taxon>
        <taxon>Malacostraca</taxon>
        <taxon>Eumalacostraca</taxon>
        <taxon>Eucarida</taxon>
        <taxon>Decapoda</taxon>
        <taxon>Pleocyemata</taxon>
        <taxon>Caridea</taxon>
        <taxon>Atyoidea</taxon>
        <taxon>Atyidae</taxon>
        <taxon>Halocaridina</taxon>
    </lineage>
</organism>
<dbReference type="Proteomes" id="UP001381693">
    <property type="component" value="Unassembled WGS sequence"/>
</dbReference>
<proteinExistence type="predicted"/>
<accession>A0AAN8XPQ0</accession>
<evidence type="ECO:0000313" key="2">
    <source>
        <dbReference type="Proteomes" id="UP001381693"/>
    </source>
</evidence>